<comment type="similarity">
    <text evidence="11 12">Belongs to the TonB-dependent receptor family.</text>
</comment>
<dbReference type="PROSITE" id="PS52016">
    <property type="entry name" value="TONB_DEPENDENT_REC_3"/>
    <property type="match status" value="1"/>
</dbReference>
<dbReference type="STRING" id="477680.SAMN05421788_102176"/>
<keyword evidence="2 11" id="KW-0813">Transport</keyword>
<dbReference type="SUPFAM" id="SSF49464">
    <property type="entry name" value="Carboxypeptidase regulatory domain-like"/>
    <property type="match status" value="1"/>
</dbReference>
<evidence type="ECO:0000256" key="4">
    <source>
        <dbReference type="ARBA" id="ARBA00022496"/>
    </source>
</evidence>
<evidence type="ECO:0000259" key="15">
    <source>
        <dbReference type="Pfam" id="PF00593"/>
    </source>
</evidence>
<dbReference type="GO" id="GO:0009279">
    <property type="term" value="C:cell outer membrane"/>
    <property type="evidence" value="ECO:0007669"/>
    <property type="project" value="UniProtKB-SubCell"/>
</dbReference>
<evidence type="ECO:0000256" key="11">
    <source>
        <dbReference type="PROSITE-ProRule" id="PRU01360"/>
    </source>
</evidence>
<dbReference type="SUPFAM" id="SSF56935">
    <property type="entry name" value="Porins"/>
    <property type="match status" value="1"/>
</dbReference>
<evidence type="ECO:0000256" key="10">
    <source>
        <dbReference type="ARBA" id="ARBA00023237"/>
    </source>
</evidence>
<evidence type="ECO:0000256" key="12">
    <source>
        <dbReference type="RuleBase" id="RU003357"/>
    </source>
</evidence>
<feature type="signal peptide" evidence="14">
    <location>
        <begin position="1"/>
        <end position="24"/>
    </location>
</feature>
<dbReference type="InterPro" id="IPR039426">
    <property type="entry name" value="TonB-dep_rcpt-like"/>
</dbReference>
<keyword evidence="3 11" id="KW-1134">Transmembrane beta strand</keyword>
<dbReference type="InterPro" id="IPR000531">
    <property type="entry name" value="Beta-barrel_TonB"/>
</dbReference>
<dbReference type="NCBIfam" id="TIGR04056">
    <property type="entry name" value="OMP_RagA_SusC"/>
    <property type="match status" value="1"/>
</dbReference>
<evidence type="ECO:0000313" key="17">
    <source>
        <dbReference type="EMBL" id="SIS93338.1"/>
    </source>
</evidence>
<evidence type="ECO:0000256" key="5">
    <source>
        <dbReference type="ARBA" id="ARBA00022692"/>
    </source>
</evidence>
<dbReference type="InterPro" id="IPR023996">
    <property type="entry name" value="TonB-dep_OMP_SusC/RagA"/>
</dbReference>
<evidence type="ECO:0000256" key="6">
    <source>
        <dbReference type="ARBA" id="ARBA00023004"/>
    </source>
</evidence>
<dbReference type="EMBL" id="FTOR01000002">
    <property type="protein sequence ID" value="SIS93338.1"/>
    <property type="molecule type" value="Genomic_DNA"/>
</dbReference>
<comment type="subcellular location">
    <subcellularLocation>
        <location evidence="1 11">Cell outer membrane</location>
        <topology evidence="1 11">Multi-pass membrane protein</topology>
    </subcellularLocation>
</comment>
<dbReference type="Gene3D" id="2.40.170.20">
    <property type="entry name" value="TonB-dependent receptor, beta-barrel domain"/>
    <property type="match status" value="1"/>
</dbReference>
<protein>
    <submittedName>
        <fullName evidence="17">TonB-linked outer membrane protein, SusC/RagA family</fullName>
    </submittedName>
</protein>
<keyword evidence="10 11" id="KW-0998">Cell outer membrane</keyword>
<dbReference type="PROSITE" id="PS51257">
    <property type="entry name" value="PROKAR_LIPOPROTEIN"/>
    <property type="match status" value="1"/>
</dbReference>
<organism evidence="17 18">
    <name type="scientific">Filimonas lacunae</name>
    <dbReference type="NCBI Taxonomy" id="477680"/>
    <lineage>
        <taxon>Bacteria</taxon>
        <taxon>Pseudomonadati</taxon>
        <taxon>Bacteroidota</taxon>
        <taxon>Chitinophagia</taxon>
        <taxon>Chitinophagales</taxon>
        <taxon>Chitinophagaceae</taxon>
        <taxon>Filimonas</taxon>
    </lineage>
</organism>
<evidence type="ECO:0000256" key="14">
    <source>
        <dbReference type="SAM" id="SignalP"/>
    </source>
</evidence>
<dbReference type="InterPro" id="IPR008969">
    <property type="entry name" value="CarboxyPept-like_regulatory"/>
</dbReference>
<keyword evidence="5 11" id="KW-0812">Transmembrane</keyword>
<dbReference type="InterPro" id="IPR037066">
    <property type="entry name" value="Plug_dom_sf"/>
</dbReference>
<keyword evidence="18" id="KW-1185">Reference proteome</keyword>
<dbReference type="PANTHER" id="PTHR32552:SF81">
    <property type="entry name" value="TONB-DEPENDENT OUTER MEMBRANE RECEPTOR"/>
    <property type="match status" value="1"/>
</dbReference>
<dbReference type="InterPro" id="IPR036942">
    <property type="entry name" value="Beta-barrel_TonB_sf"/>
</dbReference>
<feature type="chain" id="PRO_5012003695" evidence="14">
    <location>
        <begin position="25"/>
        <end position="1221"/>
    </location>
</feature>
<dbReference type="AlphaFoldDB" id="A0A1N7N503"/>
<keyword evidence="9 11" id="KW-0472">Membrane</keyword>
<proteinExistence type="inferred from homology"/>
<evidence type="ECO:0000256" key="2">
    <source>
        <dbReference type="ARBA" id="ARBA00022448"/>
    </source>
</evidence>
<feature type="domain" description="TonB-dependent receptor-like beta-barrel" evidence="15">
    <location>
        <begin position="614"/>
        <end position="1024"/>
    </location>
</feature>
<dbReference type="NCBIfam" id="TIGR04057">
    <property type="entry name" value="SusC_RagA_signa"/>
    <property type="match status" value="1"/>
</dbReference>
<keyword evidence="6" id="KW-0408">Iron</keyword>
<reference evidence="18" key="1">
    <citation type="submission" date="2017-01" db="EMBL/GenBank/DDBJ databases">
        <authorList>
            <person name="Varghese N."/>
            <person name="Submissions S."/>
        </authorList>
    </citation>
    <scope>NUCLEOTIDE SEQUENCE [LARGE SCALE GENOMIC DNA]</scope>
    <source>
        <strain evidence="18">DSM 21054</strain>
    </source>
</reference>
<evidence type="ECO:0000256" key="13">
    <source>
        <dbReference type="SAM" id="MobiDB-lite"/>
    </source>
</evidence>
<feature type="region of interest" description="Disordered" evidence="13">
    <location>
        <begin position="116"/>
        <end position="153"/>
    </location>
</feature>
<sequence length="1221" mass="132310">MPGKTLHLASLVLACLLLTATAKAQQTSKTIIGKLLALDGSPQKEYVLQSKALKGKAVTAEDGRFTLQVNADDSVWVLYQDAQLGAFKVPEATSFQVQFAEKNTFKITPMAAPAADSTAKPATTVPPVDSAAKAPPKDTLPLKKNDPVAAAKPDSASATDTVYVTGTVQDINGKAISFATITFESGKTYSGKENGSFSIPFKAGTSVVFSAVGYSNKDVVLLSSTAPLTVQLSSKSGQQLQEVKVTAMGISKKGKAVGYSIQEIKGDAVQVAKEPNFVTALQGKLAGVQINGNTGSMSGSSKVTIRGNKSITGDNNALFVVDGIFMGNNNPAANVSQAAGGGGYDYGSPIQDINPDDIEQISVLKGAAASALYGSRGSNGVVLITTKRGSSSKKLGITYSLNAQMDKVYMRTKYQNRYGAGGASDDPSFVASGFDTLWYSQHPDQFLSGTSATYNDPIKGGYDLMPQYSIDESWGPELKGQVVRPYYSFDKDKNNPYFGKTTQWLPQPDNVKDFYRTGHTLTNSISVSGGSDKGTFRLSYSNLTQQFILPNSDLNRNNIGFNGTYKLNDAITAVASANYSNNRAKGRSGTGFAGTNPTQLFTMFGQRQLENDMLKYYAFPDGSQVSWNRKSFSDPTPTSATSPYWTAYNGYESDSRDRLFGLAGLEIKPTSWLNLSGKVFMDQFTTLIEERSPKDYQAGGYTRTDRTFREMNYLFLATVKKDLTKKLDINATVGGNIMTREDDINSGVVTGLIVPGLYTFTNTTSRVAFTEYRLNKRINSLFGDVTFGYNNSLFLNITGRNDWSSTLAKGHNSYFYPSASLSAMFSDWLKWNWLSFGKARVSVAEIGSDTDPYRTGNAYAQPGLFGTNPIISKDANLGNSNLLPEKSTEVEAGLELKFLNNRVGVDATVYTRTTRNLIVPLTVSAASGYNSFYANIGKSRTRGFELELTGRPIELKNSFAWDIAFNFSFNRSKLLKLDVPNNPDVTTYTLATERRLGSVSVTAIEGQPLFAITGTDYTYDSRGNKMVDSSGHYIKSAPGQIIGTTQPDFIGGISNTFSYKNISLSALIDFQKGGNFFSYTNLYGLYSGTLQETVENNIRETGIIVPGVGPDGNANTVKINAANHFKTNYGRSINKANLYDAGFVYLREVRLGYSLPEKWVSKIKAANARLSLYGRNLWLIHANAPNVDPSNILNSDLNIQGLEGGALPSVRSYGINLSIGF</sequence>
<evidence type="ECO:0000313" key="18">
    <source>
        <dbReference type="Proteomes" id="UP000186917"/>
    </source>
</evidence>
<dbReference type="InterPro" id="IPR023997">
    <property type="entry name" value="TonB-dep_OMP_SusC/RagA_CS"/>
</dbReference>
<keyword evidence="14" id="KW-0732">Signal</keyword>
<feature type="domain" description="TonB-dependent receptor plug" evidence="16">
    <location>
        <begin position="257"/>
        <end position="381"/>
    </location>
</feature>
<dbReference type="Pfam" id="PF07715">
    <property type="entry name" value="Plug"/>
    <property type="match status" value="1"/>
</dbReference>
<dbReference type="PANTHER" id="PTHR32552">
    <property type="entry name" value="FERRICHROME IRON RECEPTOR-RELATED"/>
    <property type="match status" value="1"/>
</dbReference>
<keyword evidence="8 12" id="KW-0798">TonB box</keyword>
<accession>A0A1N7N503</accession>
<dbReference type="GO" id="GO:0006826">
    <property type="term" value="P:iron ion transport"/>
    <property type="evidence" value="ECO:0007669"/>
    <property type="project" value="UniProtKB-KW"/>
</dbReference>
<keyword evidence="7" id="KW-0406">Ion transport</keyword>
<evidence type="ECO:0000256" key="8">
    <source>
        <dbReference type="ARBA" id="ARBA00023077"/>
    </source>
</evidence>
<evidence type="ECO:0000259" key="16">
    <source>
        <dbReference type="Pfam" id="PF07715"/>
    </source>
</evidence>
<evidence type="ECO:0000256" key="1">
    <source>
        <dbReference type="ARBA" id="ARBA00004571"/>
    </source>
</evidence>
<keyword evidence="4" id="KW-0410">Iron transport</keyword>
<evidence type="ECO:0000256" key="9">
    <source>
        <dbReference type="ARBA" id="ARBA00023136"/>
    </source>
</evidence>
<evidence type="ECO:0000256" key="3">
    <source>
        <dbReference type="ARBA" id="ARBA00022452"/>
    </source>
</evidence>
<dbReference type="Gene3D" id="2.170.130.10">
    <property type="entry name" value="TonB-dependent receptor, plug domain"/>
    <property type="match status" value="1"/>
</dbReference>
<dbReference type="Proteomes" id="UP000186917">
    <property type="component" value="Unassembled WGS sequence"/>
</dbReference>
<gene>
    <name evidence="17" type="ORF">SAMN05421788_102176</name>
</gene>
<name>A0A1N7N503_9BACT</name>
<dbReference type="InterPro" id="IPR012910">
    <property type="entry name" value="Plug_dom"/>
</dbReference>
<evidence type="ECO:0000256" key="7">
    <source>
        <dbReference type="ARBA" id="ARBA00023065"/>
    </source>
</evidence>
<dbReference type="Pfam" id="PF00593">
    <property type="entry name" value="TonB_dep_Rec_b-barrel"/>
    <property type="match status" value="1"/>
</dbReference>